<evidence type="ECO:0000256" key="2">
    <source>
        <dbReference type="ARBA" id="ARBA00022490"/>
    </source>
</evidence>
<keyword evidence="8" id="KW-0131">Cell cycle</keyword>
<dbReference type="AlphaFoldDB" id="A0A2M6WJ64"/>
<dbReference type="GO" id="GO:0005737">
    <property type="term" value="C:cytoplasm"/>
    <property type="evidence" value="ECO:0007669"/>
    <property type="project" value="UniProtKB-SubCell"/>
</dbReference>
<proteinExistence type="predicted"/>
<evidence type="ECO:0000259" key="10">
    <source>
        <dbReference type="PROSITE" id="PS51898"/>
    </source>
</evidence>
<evidence type="ECO:0000256" key="9">
    <source>
        <dbReference type="PROSITE-ProRule" id="PRU01248"/>
    </source>
</evidence>
<dbReference type="InterPro" id="IPR004107">
    <property type="entry name" value="Integrase_SAM-like_N"/>
</dbReference>
<dbReference type="PANTHER" id="PTHR30349">
    <property type="entry name" value="PHAGE INTEGRASE-RELATED"/>
    <property type="match status" value="1"/>
</dbReference>
<protein>
    <recommendedName>
        <fullName evidence="14">Tyrosine recombinase XerC</fullName>
    </recommendedName>
</protein>
<reference evidence="13" key="1">
    <citation type="submission" date="2017-09" db="EMBL/GenBank/DDBJ databases">
        <title>Depth-based differentiation of microbial function through sediment-hosted aquifers and enrichment of novel symbionts in the deep terrestrial subsurface.</title>
        <authorList>
            <person name="Probst A.J."/>
            <person name="Ladd B."/>
            <person name="Jarett J.K."/>
            <person name="Geller-Mcgrath D.E."/>
            <person name="Sieber C.M.K."/>
            <person name="Emerson J.B."/>
            <person name="Anantharaman K."/>
            <person name="Thomas B.C."/>
            <person name="Malmstrom R."/>
            <person name="Stieglmeier M."/>
            <person name="Klingl A."/>
            <person name="Woyke T."/>
            <person name="Ryan C.M."/>
            <person name="Banfield J.F."/>
        </authorList>
    </citation>
    <scope>NUCLEOTIDE SEQUENCE [LARGE SCALE GENOMIC DNA]</scope>
</reference>
<dbReference type="PROSITE" id="PS51900">
    <property type="entry name" value="CB"/>
    <property type="match status" value="1"/>
</dbReference>
<keyword evidence="5" id="KW-0229">DNA integration</keyword>
<organism evidence="12 13">
    <name type="scientific">Candidatus Harrisonbacteria bacterium CG10_big_fil_rev_8_21_14_0_10_42_17</name>
    <dbReference type="NCBI Taxonomy" id="1974584"/>
    <lineage>
        <taxon>Bacteria</taxon>
        <taxon>Candidatus Harrisoniibacteriota</taxon>
    </lineage>
</organism>
<keyword evidence="4" id="KW-0159">Chromosome partition</keyword>
<dbReference type="InterPro" id="IPR013762">
    <property type="entry name" value="Integrase-like_cat_sf"/>
</dbReference>
<keyword evidence="2" id="KW-0963">Cytoplasm</keyword>
<keyword evidence="7" id="KW-0233">DNA recombination</keyword>
<dbReference type="GO" id="GO:0007059">
    <property type="term" value="P:chromosome segregation"/>
    <property type="evidence" value="ECO:0007669"/>
    <property type="project" value="UniProtKB-KW"/>
</dbReference>
<dbReference type="GO" id="GO:0051301">
    <property type="term" value="P:cell division"/>
    <property type="evidence" value="ECO:0007669"/>
    <property type="project" value="UniProtKB-KW"/>
</dbReference>
<evidence type="ECO:0000256" key="6">
    <source>
        <dbReference type="ARBA" id="ARBA00023125"/>
    </source>
</evidence>
<name>A0A2M6WJ64_9BACT</name>
<evidence type="ECO:0000256" key="7">
    <source>
        <dbReference type="ARBA" id="ARBA00023172"/>
    </source>
</evidence>
<comment type="subcellular location">
    <subcellularLocation>
        <location evidence="1">Cytoplasm</location>
    </subcellularLocation>
</comment>
<dbReference type="InterPro" id="IPR050090">
    <property type="entry name" value="Tyrosine_recombinase_XerCD"/>
</dbReference>
<dbReference type="GO" id="GO:0006310">
    <property type="term" value="P:DNA recombination"/>
    <property type="evidence" value="ECO:0007669"/>
    <property type="project" value="UniProtKB-KW"/>
</dbReference>
<evidence type="ECO:0000256" key="1">
    <source>
        <dbReference type="ARBA" id="ARBA00004496"/>
    </source>
</evidence>
<evidence type="ECO:0000256" key="5">
    <source>
        <dbReference type="ARBA" id="ARBA00022908"/>
    </source>
</evidence>
<evidence type="ECO:0000313" key="13">
    <source>
        <dbReference type="Proteomes" id="UP000228635"/>
    </source>
</evidence>
<accession>A0A2M6WJ64</accession>
<sequence length="301" mass="35199">MKNLEQHLEDYLDYLEIEKNRSLKTRDNYDRYLRAFFSFGNVRSLRGITADLVRDFRLHLARTTTVYGKPLKKNTQSYYIISLRNFLKFLIKNGYHVLSPDIIELPRLSTRQIDILEYTDLERLLDAPDIRDLRGLRDKSILEMLFSTGLRISELCALDRYINFSNGEFTIRGKGEKLRIVFVSSRARDALAHYLEKRTDTEKALFISLTRSGNVVGRITPRAIQRLFRFYTTKAGIVDIRVTPHSLRHQFATDLLANGADLRSVQELLGHQNVTTTQIYTHVTNKELKNIHQHFHGKRRN</sequence>
<dbReference type="SUPFAM" id="SSF56349">
    <property type="entry name" value="DNA breaking-rejoining enzymes"/>
    <property type="match status" value="1"/>
</dbReference>
<feature type="domain" description="Core-binding (CB)" evidence="11">
    <location>
        <begin position="2"/>
        <end position="91"/>
    </location>
</feature>
<dbReference type="PANTHER" id="PTHR30349:SF77">
    <property type="entry name" value="TYROSINE RECOMBINASE XERC"/>
    <property type="match status" value="1"/>
</dbReference>
<dbReference type="InterPro" id="IPR044068">
    <property type="entry name" value="CB"/>
</dbReference>
<evidence type="ECO:0000259" key="11">
    <source>
        <dbReference type="PROSITE" id="PS51900"/>
    </source>
</evidence>
<evidence type="ECO:0008006" key="14">
    <source>
        <dbReference type="Google" id="ProtNLM"/>
    </source>
</evidence>
<dbReference type="Pfam" id="PF02899">
    <property type="entry name" value="Phage_int_SAM_1"/>
    <property type="match status" value="1"/>
</dbReference>
<dbReference type="PROSITE" id="PS51898">
    <property type="entry name" value="TYR_RECOMBINASE"/>
    <property type="match status" value="1"/>
</dbReference>
<dbReference type="Gene3D" id="1.10.150.130">
    <property type="match status" value="1"/>
</dbReference>
<keyword evidence="3" id="KW-0132">Cell division</keyword>
<dbReference type="CDD" id="cd00798">
    <property type="entry name" value="INT_XerDC_C"/>
    <property type="match status" value="1"/>
</dbReference>
<evidence type="ECO:0000313" key="12">
    <source>
        <dbReference type="EMBL" id="PIT92840.1"/>
    </source>
</evidence>
<dbReference type="InterPro" id="IPR002104">
    <property type="entry name" value="Integrase_catalytic"/>
</dbReference>
<dbReference type="Proteomes" id="UP000228635">
    <property type="component" value="Unassembled WGS sequence"/>
</dbReference>
<keyword evidence="6 9" id="KW-0238">DNA-binding</keyword>
<dbReference type="Pfam" id="PF00589">
    <property type="entry name" value="Phage_integrase"/>
    <property type="match status" value="1"/>
</dbReference>
<dbReference type="EMBL" id="PFBA01000005">
    <property type="protein sequence ID" value="PIT92840.1"/>
    <property type="molecule type" value="Genomic_DNA"/>
</dbReference>
<dbReference type="GO" id="GO:0003677">
    <property type="term" value="F:DNA binding"/>
    <property type="evidence" value="ECO:0007669"/>
    <property type="project" value="UniProtKB-UniRule"/>
</dbReference>
<dbReference type="Gene3D" id="1.10.443.10">
    <property type="entry name" value="Intergrase catalytic core"/>
    <property type="match status" value="1"/>
</dbReference>
<dbReference type="InterPro" id="IPR010998">
    <property type="entry name" value="Integrase_recombinase_N"/>
</dbReference>
<dbReference type="GO" id="GO:0015074">
    <property type="term" value="P:DNA integration"/>
    <property type="evidence" value="ECO:0007669"/>
    <property type="project" value="UniProtKB-KW"/>
</dbReference>
<comment type="caution">
    <text evidence="12">The sequence shown here is derived from an EMBL/GenBank/DDBJ whole genome shotgun (WGS) entry which is preliminary data.</text>
</comment>
<dbReference type="SUPFAM" id="SSF47823">
    <property type="entry name" value="lambda integrase-like, N-terminal domain"/>
    <property type="match status" value="1"/>
</dbReference>
<evidence type="ECO:0000256" key="4">
    <source>
        <dbReference type="ARBA" id="ARBA00022829"/>
    </source>
</evidence>
<gene>
    <name evidence="12" type="ORF">COU08_00320</name>
</gene>
<evidence type="ECO:0000256" key="8">
    <source>
        <dbReference type="ARBA" id="ARBA00023306"/>
    </source>
</evidence>
<feature type="domain" description="Tyr recombinase" evidence="10">
    <location>
        <begin position="111"/>
        <end position="293"/>
    </location>
</feature>
<evidence type="ECO:0000256" key="3">
    <source>
        <dbReference type="ARBA" id="ARBA00022618"/>
    </source>
</evidence>
<dbReference type="InterPro" id="IPR011010">
    <property type="entry name" value="DNA_brk_join_enz"/>
</dbReference>